<feature type="domain" description="PPIase FKBP-type" evidence="7">
    <location>
        <begin position="108"/>
        <end position="211"/>
    </location>
</feature>
<evidence type="ECO:0000256" key="1">
    <source>
        <dbReference type="ARBA" id="ARBA00000971"/>
    </source>
</evidence>
<dbReference type="Proteomes" id="UP000006591">
    <property type="component" value="Chromosome 2"/>
</dbReference>
<keyword evidence="3 5" id="KW-0697">Rotamase</keyword>
<feature type="region of interest" description="Disordered" evidence="6">
    <location>
        <begin position="1"/>
        <end position="34"/>
    </location>
</feature>
<dbReference type="PANTHER" id="PTHR43811:SF26">
    <property type="entry name" value="PEPTIDYL-PROLYL CIS-TRANS ISOMERASE FKBP16-1, CHLOROPLASTIC"/>
    <property type="match status" value="1"/>
</dbReference>
<dbReference type="PANTHER" id="PTHR43811">
    <property type="entry name" value="FKBP-TYPE PEPTIDYL-PROLYL CIS-TRANS ISOMERASE FKPA"/>
    <property type="match status" value="1"/>
</dbReference>
<reference evidence="8" key="2">
    <citation type="submission" date="2018-04" db="EMBL/GenBank/DDBJ databases">
        <title>OnivRS2 (Oryza nivara Reference Sequence Version 2).</title>
        <authorList>
            <person name="Zhang J."/>
            <person name="Kudrna D."/>
            <person name="Lee S."/>
            <person name="Talag J."/>
            <person name="Rajasekar S."/>
            <person name="Welchert J."/>
            <person name="Hsing Y.-I."/>
            <person name="Wing R.A."/>
        </authorList>
    </citation>
    <scope>NUCLEOTIDE SEQUENCE [LARGE SCALE GENOMIC DNA]</scope>
    <source>
        <strain evidence="8">SL10</strain>
    </source>
</reference>
<reference evidence="8" key="1">
    <citation type="submission" date="2015-04" db="UniProtKB">
        <authorList>
            <consortium name="EnsemblPlants"/>
        </authorList>
    </citation>
    <scope>IDENTIFICATION</scope>
    <source>
        <strain evidence="8">SL10</strain>
    </source>
</reference>
<evidence type="ECO:0000256" key="5">
    <source>
        <dbReference type="PROSITE-ProRule" id="PRU00277"/>
    </source>
</evidence>
<dbReference type="EC" id="5.2.1.8" evidence="2 5"/>
<organism evidence="8">
    <name type="scientific">Oryza nivara</name>
    <name type="common">Indian wild rice</name>
    <name type="synonym">Oryza sativa f. spontanea</name>
    <dbReference type="NCBI Taxonomy" id="4536"/>
    <lineage>
        <taxon>Eukaryota</taxon>
        <taxon>Viridiplantae</taxon>
        <taxon>Streptophyta</taxon>
        <taxon>Embryophyta</taxon>
        <taxon>Tracheophyta</taxon>
        <taxon>Spermatophyta</taxon>
        <taxon>Magnoliopsida</taxon>
        <taxon>Liliopsida</taxon>
        <taxon>Poales</taxon>
        <taxon>Poaceae</taxon>
        <taxon>BOP clade</taxon>
        <taxon>Oryzoideae</taxon>
        <taxon>Oryzeae</taxon>
        <taxon>Oryzinae</taxon>
        <taxon>Oryza</taxon>
    </lineage>
</organism>
<proteinExistence type="predicted"/>
<dbReference type="AlphaFoldDB" id="A0A0E0G3C3"/>
<feature type="compositionally biased region" description="Basic and acidic residues" evidence="6">
    <location>
        <begin position="235"/>
        <end position="252"/>
    </location>
</feature>
<keyword evidence="4 5" id="KW-0413">Isomerase</keyword>
<sequence length="271" mass="29387">MAPASLTRLTNPLPCASPSPRCRRRPGRSPPARSAACGVVSRRRAVSEMAILSGAAAAAASCCVDLFFAHMPARAATLEPDVIRYRKLDSGVKLEDVVDGEGPEAREGDVVQFNYVCRRANGYFVHSTVDQFSGESKPVTLALDGKEMIRGLKDVIVGMKTGGKRRALIPPQVGYTDESLQPIPEEFGPRRSLLSHAKEPLVFEVQLLKEGKTDLHSNTGNSGERRPESVGGGVIKEEPWRPTRPLSGERETVTPWRFRCGGNRQPAAAAM</sequence>
<dbReference type="Gramene" id="ONIVA02G09100.2">
    <property type="protein sequence ID" value="ONIVA02G09100.2"/>
    <property type="gene ID" value="ONIVA02G09100"/>
</dbReference>
<dbReference type="Gene3D" id="3.10.50.40">
    <property type="match status" value="1"/>
</dbReference>
<name>A0A0E0G3C3_ORYNI</name>
<dbReference type="SUPFAM" id="SSF54534">
    <property type="entry name" value="FKBP-like"/>
    <property type="match status" value="1"/>
</dbReference>
<evidence type="ECO:0000256" key="2">
    <source>
        <dbReference type="ARBA" id="ARBA00013194"/>
    </source>
</evidence>
<dbReference type="EnsemblPlants" id="ONIVA02G09100.2">
    <property type="protein sequence ID" value="ONIVA02G09100.2"/>
    <property type="gene ID" value="ONIVA02G09100"/>
</dbReference>
<keyword evidence="9" id="KW-1185">Reference proteome</keyword>
<evidence type="ECO:0000256" key="4">
    <source>
        <dbReference type="ARBA" id="ARBA00023235"/>
    </source>
</evidence>
<dbReference type="InterPro" id="IPR046357">
    <property type="entry name" value="PPIase_dom_sf"/>
</dbReference>
<comment type="catalytic activity">
    <reaction evidence="1 5">
        <text>[protein]-peptidylproline (omega=180) = [protein]-peptidylproline (omega=0)</text>
        <dbReference type="Rhea" id="RHEA:16237"/>
        <dbReference type="Rhea" id="RHEA-COMP:10747"/>
        <dbReference type="Rhea" id="RHEA-COMP:10748"/>
        <dbReference type="ChEBI" id="CHEBI:83833"/>
        <dbReference type="ChEBI" id="CHEBI:83834"/>
        <dbReference type="EC" id="5.2.1.8"/>
    </reaction>
</comment>
<evidence type="ECO:0000313" key="8">
    <source>
        <dbReference type="EnsemblPlants" id="ONIVA02G09100.2"/>
    </source>
</evidence>
<evidence type="ECO:0000259" key="7">
    <source>
        <dbReference type="PROSITE" id="PS50059"/>
    </source>
</evidence>
<dbReference type="Pfam" id="PF00254">
    <property type="entry name" value="FKBP_C"/>
    <property type="match status" value="1"/>
</dbReference>
<protein>
    <recommendedName>
        <fullName evidence="2 5">peptidylprolyl isomerase</fullName>
        <ecNumber evidence="2 5">5.2.1.8</ecNumber>
    </recommendedName>
</protein>
<evidence type="ECO:0000313" key="9">
    <source>
        <dbReference type="Proteomes" id="UP000006591"/>
    </source>
</evidence>
<feature type="region of interest" description="Disordered" evidence="6">
    <location>
        <begin position="213"/>
        <end position="271"/>
    </location>
</feature>
<dbReference type="PROSITE" id="PS50059">
    <property type="entry name" value="FKBP_PPIASE"/>
    <property type="match status" value="1"/>
</dbReference>
<accession>A0A0E0G3C3</accession>
<evidence type="ECO:0000256" key="3">
    <source>
        <dbReference type="ARBA" id="ARBA00023110"/>
    </source>
</evidence>
<dbReference type="HOGENOM" id="CLU_089785_0_0_1"/>
<dbReference type="GO" id="GO:0003755">
    <property type="term" value="F:peptidyl-prolyl cis-trans isomerase activity"/>
    <property type="evidence" value="ECO:0007669"/>
    <property type="project" value="UniProtKB-KW"/>
</dbReference>
<dbReference type="InterPro" id="IPR001179">
    <property type="entry name" value="PPIase_FKBP_dom"/>
</dbReference>
<evidence type="ECO:0000256" key="6">
    <source>
        <dbReference type="SAM" id="MobiDB-lite"/>
    </source>
</evidence>